<keyword evidence="2" id="KW-0067">ATP-binding</keyword>
<dbReference type="SMART" id="SM00220">
    <property type="entry name" value="S_TKc"/>
    <property type="match status" value="1"/>
</dbReference>
<dbReference type="GO" id="GO:0004672">
    <property type="term" value="F:protein kinase activity"/>
    <property type="evidence" value="ECO:0007669"/>
    <property type="project" value="InterPro"/>
</dbReference>
<evidence type="ECO:0000256" key="2">
    <source>
        <dbReference type="ARBA" id="ARBA00022840"/>
    </source>
</evidence>
<dbReference type="AlphaFoldDB" id="A0A9D4FGY5"/>
<dbReference type="PANTHER" id="PTHR44329">
    <property type="entry name" value="SERINE/THREONINE-PROTEIN KINASE TNNI3K-RELATED"/>
    <property type="match status" value="1"/>
</dbReference>
<feature type="region of interest" description="Disordered" evidence="3">
    <location>
        <begin position="94"/>
        <end position="139"/>
    </location>
</feature>
<dbReference type="PROSITE" id="PS50011">
    <property type="entry name" value="PROTEIN_KINASE_DOM"/>
    <property type="match status" value="1"/>
</dbReference>
<dbReference type="InterPro" id="IPR011009">
    <property type="entry name" value="Kinase-like_dom_sf"/>
</dbReference>
<organism evidence="5 6">
    <name type="scientific">Dreissena polymorpha</name>
    <name type="common">Zebra mussel</name>
    <name type="synonym">Mytilus polymorpha</name>
    <dbReference type="NCBI Taxonomy" id="45954"/>
    <lineage>
        <taxon>Eukaryota</taxon>
        <taxon>Metazoa</taxon>
        <taxon>Spiralia</taxon>
        <taxon>Lophotrochozoa</taxon>
        <taxon>Mollusca</taxon>
        <taxon>Bivalvia</taxon>
        <taxon>Autobranchia</taxon>
        <taxon>Heteroconchia</taxon>
        <taxon>Euheterodonta</taxon>
        <taxon>Imparidentia</taxon>
        <taxon>Neoheterodontei</taxon>
        <taxon>Myida</taxon>
        <taxon>Dreissenoidea</taxon>
        <taxon>Dreissenidae</taxon>
        <taxon>Dreissena</taxon>
    </lineage>
</organism>
<sequence length="608" mass="66671">MNGGDLMLGLITPLHNRNLQYQWYKDGSLVLEGMNASVLKVTCPGKYSVGIIVDRQLYTFGAECNVTERLDTMKTLTQSTQSFATSQTVDIQSYTLNTPPETGNTPTQTLNNQPQTGNTPTQTLNTQPQTLSTPPQTLDTLPQALNIQPRSLNTPEQTLNSQSQECSTQPQTLNTQTQRFCTSTQSLATSQKVDIQSYTLNIPPHTLNTQPHTLNTQPQTGNTPPHTLNTQPQTGNTQPQTGNTQPQTGNTQPQTGKTQPQTGNTHPQTGNTPPQTGNAPPQSLNTPAQTLNSQSQECSTQPQTLNTQTQTFVTSCTVPRINLADINVGKEIGRGGFDIVYEGSWIGTNVAIKEIKIKRMKIAKPIIDRELCVHSQLRHPNIVMLMAFAIESDRLYLVSELINGVTLDSCLFGIDGPSMSMSVKLNVCLKISQAVAYLHAQNPMIIHRDIKPENVLVANEFHVVKLCDMGLSKLKTTNTIMTTLAGICLQPGTPAYQAPVILLERQSANEMTDIWSLACITMEVFTEMPVWNSSGDPVQYIMSRMKLKAKPDALELLASSADTDSENVESKIYKILDKGLSYSNGGRPHALQIVSYFHDLLVNKVIGQ</sequence>
<dbReference type="Proteomes" id="UP000828390">
    <property type="component" value="Unassembled WGS sequence"/>
</dbReference>
<evidence type="ECO:0000259" key="4">
    <source>
        <dbReference type="PROSITE" id="PS50011"/>
    </source>
</evidence>
<dbReference type="GO" id="GO:0005524">
    <property type="term" value="F:ATP binding"/>
    <property type="evidence" value="ECO:0007669"/>
    <property type="project" value="UniProtKB-KW"/>
</dbReference>
<accession>A0A9D4FGY5</accession>
<dbReference type="PANTHER" id="PTHR44329:SF298">
    <property type="entry name" value="MIXED LINEAGE KINASE DOMAIN-LIKE PROTEIN"/>
    <property type="match status" value="1"/>
</dbReference>
<dbReference type="GO" id="GO:0097527">
    <property type="term" value="P:necroptotic signaling pathway"/>
    <property type="evidence" value="ECO:0007669"/>
    <property type="project" value="TreeGrafter"/>
</dbReference>
<comment type="caution">
    <text evidence="5">The sequence shown here is derived from an EMBL/GenBank/DDBJ whole genome shotgun (WGS) entry which is preliminary data.</text>
</comment>
<dbReference type="SUPFAM" id="SSF56112">
    <property type="entry name" value="Protein kinase-like (PK-like)"/>
    <property type="match status" value="1"/>
</dbReference>
<reference evidence="5" key="2">
    <citation type="submission" date="2020-11" db="EMBL/GenBank/DDBJ databases">
        <authorList>
            <person name="McCartney M.A."/>
            <person name="Auch B."/>
            <person name="Kono T."/>
            <person name="Mallez S."/>
            <person name="Becker A."/>
            <person name="Gohl D.M."/>
            <person name="Silverstein K.A.T."/>
            <person name="Koren S."/>
            <person name="Bechman K.B."/>
            <person name="Herman A."/>
            <person name="Abrahante J.E."/>
            <person name="Garbe J."/>
        </authorList>
    </citation>
    <scope>NUCLEOTIDE SEQUENCE</scope>
    <source>
        <strain evidence="5">Duluth1</strain>
        <tissue evidence="5">Whole animal</tissue>
    </source>
</reference>
<gene>
    <name evidence="5" type="ORF">DPMN_150688</name>
</gene>
<evidence type="ECO:0000256" key="1">
    <source>
        <dbReference type="ARBA" id="ARBA00022741"/>
    </source>
</evidence>
<reference evidence="5" key="1">
    <citation type="journal article" date="2019" name="bioRxiv">
        <title>The Genome of the Zebra Mussel, Dreissena polymorpha: A Resource for Invasive Species Research.</title>
        <authorList>
            <person name="McCartney M.A."/>
            <person name="Auch B."/>
            <person name="Kono T."/>
            <person name="Mallez S."/>
            <person name="Zhang Y."/>
            <person name="Obille A."/>
            <person name="Becker A."/>
            <person name="Abrahante J.E."/>
            <person name="Garbe J."/>
            <person name="Badalamenti J.P."/>
            <person name="Herman A."/>
            <person name="Mangelson H."/>
            <person name="Liachko I."/>
            <person name="Sullivan S."/>
            <person name="Sone E.D."/>
            <person name="Koren S."/>
            <person name="Silverstein K.A.T."/>
            <person name="Beckman K.B."/>
            <person name="Gohl D.M."/>
        </authorList>
    </citation>
    <scope>NUCLEOTIDE SEQUENCE</scope>
    <source>
        <strain evidence="5">Duluth1</strain>
        <tissue evidence="5">Whole animal</tissue>
    </source>
</reference>
<name>A0A9D4FGY5_DREPO</name>
<feature type="compositionally biased region" description="Polar residues" evidence="3">
    <location>
        <begin position="266"/>
        <end position="299"/>
    </location>
</feature>
<dbReference type="CDD" id="cd00180">
    <property type="entry name" value="PKc"/>
    <property type="match status" value="1"/>
</dbReference>
<proteinExistence type="predicted"/>
<evidence type="ECO:0000256" key="3">
    <source>
        <dbReference type="SAM" id="MobiDB-lite"/>
    </source>
</evidence>
<evidence type="ECO:0000313" key="6">
    <source>
        <dbReference type="Proteomes" id="UP000828390"/>
    </source>
</evidence>
<dbReference type="InterPro" id="IPR008271">
    <property type="entry name" value="Ser/Thr_kinase_AS"/>
</dbReference>
<feature type="compositionally biased region" description="Low complexity" evidence="3">
    <location>
        <begin position="102"/>
        <end position="139"/>
    </location>
</feature>
<keyword evidence="6" id="KW-1185">Reference proteome</keyword>
<dbReference type="EMBL" id="JAIWYP010000007">
    <property type="protein sequence ID" value="KAH3797113.1"/>
    <property type="molecule type" value="Genomic_DNA"/>
</dbReference>
<dbReference type="InterPro" id="IPR051681">
    <property type="entry name" value="Ser/Thr_Kinases-Pseudokinases"/>
</dbReference>
<dbReference type="PROSITE" id="PS00108">
    <property type="entry name" value="PROTEIN_KINASE_ST"/>
    <property type="match status" value="1"/>
</dbReference>
<feature type="region of interest" description="Disordered" evidence="3">
    <location>
        <begin position="202"/>
        <end position="305"/>
    </location>
</feature>
<feature type="compositionally biased region" description="Low complexity" evidence="3">
    <location>
        <begin position="229"/>
        <end position="265"/>
    </location>
</feature>
<keyword evidence="1" id="KW-0547">Nucleotide-binding</keyword>
<evidence type="ECO:0000313" key="5">
    <source>
        <dbReference type="EMBL" id="KAH3797113.1"/>
    </source>
</evidence>
<dbReference type="Gene3D" id="1.10.510.10">
    <property type="entry name" value="Transferase(Phosphotransferase) domain 1"/>
    <property type="match status" value="1"/>
</dbReference>
<feature type="domain" description="Protein kinase" evidence="4">
    <location>
        <begin position="326"/>
        <end position="601"/>
    </location>
</feature>
<feature type="compositionally biased region" description="Polar residues" evidence="3">
    <location>
        <begin position="202"/>
        <end position="228"/>
    </location>
</feature>
<protein>
    <recommendedName>
        <fullName evidence="4">Protein kinase domain-containing protein</fullName>
    </recommendedName>
</protein>
<dbReference type="Pfam" id="PF00069">
    <property type="entry name" value="Pkinase"/>
    <property type="match status" value="1"/>
</dbReference>
<dbReference type="InterPro" id="IPR000719">
    <property type="entry name" value="Prot_kinase_dom"/>
</dbReference>